<keyword evidence="1" id="KW-0472">Membrane</keyword>
<evidence type="ECO:0008006" key="4">
    <source>
        <dbReference type="Google" id="ProtNLM"/>
    </source>
</evidence>
<reference evidence="2 3" key="1">
    <citation type="submission" date="2024-09" db="EMBL/GenBank/DDBJ databases">
        <authorList>
            <person name="Sun Q."/>
            <person name="Mori K."/>
        </authorList>
    </citation>
    <scope>NUCLEOTIDE SEQUENCE [LARGE SCALE GENOMIC DNA]</scope>
    <source>
        <strain evidence="2 3">JCM 11201</strain>
    </source>
</reference>
<feature type="transmembrane region" description="Helical" evidence="1">
    <location>
        <begin position="80"/>
        <end position="98"/>
    </location>
</feature>
<keyword evidence="1" id="KW-0812">Transmembrane</keyword>
<evidence type="ECO:0000313" key="3">
    <source>
        <dbReference type="Proteomes" id="UP001589609"/>
    </source>
</evidence>
<feature type="transmembrane region" description="Helical" evidence="1">
    <location>
        <begin position="41"/>
        <end position="60"/>
    </location>
</feature>
<evidence type="ECO:0000256" key="1">
    <source>
        <dbReference type="SAM" id="Phobius"/>
    </source>
</evidence>
<evidence type="ECO:0000313" key="2">
    <source>
        <dbReference type="EMBL" id="MFB9756941.1"/>
    </source>
</evidence>
<protein>
    <recommendedName>
        <fullName evidence="4">Rod shape-determining protein MreD</fullName>
    </recommendedName>
</protein>
<comment type="caution">
    <text evidence="2">The sequence shown here is derived from an EMBL/GenBank/DDBJ whole genome shotgun (WGS) entry which is preliminary data.</text>
</comment>
<feature type="transmembrane region" description="Helical" evidence="1">
    <location>
        <begin position="105"/>
        <end position="126"/>
    </location>
</feature>
<dbReference type="EMBL" id="JBHMAF010000001">
    <property type="protein sequence ID" value="MFB9756941.1"/>
    <property type="molecule type" value="Genomic_DNA"/>
</dbReference>
<dbReference type="RefSeq" id="WP_379947154.1">
    <property type="nucleotide sequence ID" value="NZ_JBHMAF010000001.1"/>
</dbReference>
<organism evidence="2 3">
    <name type="scientific">Ectobacillus funiculus</name>
    <dbReference type="NCBI Taxonomy" id="137993"/>
    <lineage>
        <taxon>Bacteria</taxon>
        <taxon>Bacillati</taxon>
        <taxon>Bacillota</taxon>
        <taxon>Bacilli</taxon>
        <taxon>Bacillales</taxon>
        <taxon>Bacillaceae</taxon>
        <taxon>Ectobacillus</taxon>
    </lineage>
</organism>
<keyword evidence="1" id="KW-1133">Transmembrane helix</keyword>
<feature type="transmembrane region" description="Helical" evidence="1">
    <location>
        <begin position="132"/>
        <end position="151"/>
    </location>
</feature>
<gene>
    <name evidence="2" type="ORF">ACFFMS_00005</name>
</gene>
<feature type="transmembrane region" description="Helical" evidence="1">
    <location>
        <begin position="15"/>
        <end position="32"/>
    </location>
</feature>
<keyword evidence="3" id="KW-1185">Reference proteome</keyword>
<name>A0ABV5W979_9BACI</name>
<sequence>MGNVVEKLDLSAKGIWFPIILGIIVLIFMLFMPKRLTWGEIYLTFGVGAFISAISDIVIVGSILDLFDLGNPIKYGLGDLMSYAVIAPCYAVIFLNYYKPEKKWLYVLLFTLISVVSEWILVQVGYMKLKGWQTWWSIPVYLVVFGFWLPWHLKLIRMKTITT</sequence>
<accession>A0ABV5W979</accession>
<proteinExistence type="predicted"/>
<dbReference type="Proteomes" id="UP001589609">
    <property type="component" value="Unassembled WGS sequence"/>
</dbReference>